<feature type="transmembrane region" description="Helical" evidence="7">
    <location>
        <begin position="74"/>
        <end position="92"/>
    </location>
</feature>
<evidence type="ECO:0000256" key="3">
    <source>
        <dbReference type="ARBA" id="ARBA00022448"/>
    </source>
</evidence>
<evidence type="ECO:0000256" key="2">
    <source>
        <dbReference type="ARBA" id="ARBA00010992"/>
    </source>
</evidence>
<evidence type="ECO:0000256" key="4">
    <source>
        <dbReference type="ARBA" id="ARBA00022692"/>
    </source>
</evidence>
<dbReference type="InterPro" id="IPR005828">
    <property type="entry name" value="MFS_sugar_transport-like"/>
</dbReference>
<comment type="similarity">
    <text evidence="2">Belongs to the major facilitator superfamily. Sugar transporter (TC 2.A.1.1) family.</text>
</comment>
<reference evidence="10" key="1">
    <citation type="journal article" date="2019" name="Int. J. Syst. Evol. Microbiol.">
        <title>The Global Catalogue of Microorganisms (GCM) 10K type strain sequencing project: providing services to taxonomists for standard genome sequencing and annotation.</title>
        <authorList>
            <consortium name="The Broad Institute Genomics Platform"/>
            <consortium name="The Broad Institute Genome Sequencing Center for Infectious Disease"/>
            <person name="Wu L."/>
            <person name="Ma J."/>
        </authorList>
    </citation>
    <scope>NUCLEOTIDE SEQUENCE [LARGE SCALE GENOMIC DNA]</scope>
    <source>
        <strain evidence="10">NBRC 12467</strain>
    </source>
</reference>
<evidence type="ECO:0000313" key="10">
    <source>
        <dbReference type="Proteomes" id="UP001156708"/>
    </source>
</evidence>
<evidence type="ECO:0000256" key="6">
    <source>
        <dbReference type="ARBA" id="ARBA00023136"/>
    </source>
</evidence>
<dbReference type="Proteomes" id="UP001156708">
    <property type="component" value="Unassembled WGS sequence"/>
</dbReference>
<keyword evidence="6 7" id="KW-0472">Membrane</keyword>
<feature type="transmembrane region" description="Helical" evidence="7">
    <location>
        <begin position="395"/>
        <end position="418"/>
    </location>
</feature>
<name>A0AA37SK16_9PROT</name>
<dbReference type="Gene3D" id="1.20.1250.20">
    <property type="entry name" value="MFS general substrate transporter like domains"/>
    <property type="match status" value="1"/>
</dbReference>
<keyword evidence="4 7" id="KW-0812">Transmembrane</keyword>
<sequence length="462" mass="50052">MRTATLAFHFHSFRQIPHPMSIAARIEHLPFTRFHWKLLFLGGLGYTFDGLDSAIVAFALPMLKSQWHLSGPELGLLGSATYLGYGLGALLSGWWGDRSGRRRVMMSALAIYAIGSLLSAGSSSFAGFFLCRLLSGIGAGAEATIIAPYLSEFVAARYRGVFTATLTGFYSFGYVTAAIMGFMLVPAIADGWRWALALTGFPVLMLLWWRRALPESPRWLDERGQTAEACRIVGDIEESAGLAVGLTTTTDRGAPSIRPVRDLFAPNLRRSTFMSWAMWLAITFSFYAFFTWIPTLMIERGMTVTRSFGYAISIYFAQLPGYASAALLTDRLGRRGTVALFMIAGAVSAIGMAASQTPTEVLLFGILLSFFMNGTFGGIYAYTPELFPTSLRARGMGLASAIARLGAIASPALIGWLYPLAGFPGVFGLTTLILLSGAAVTLVFGPRTEKRPLDGEQAFAQS</sequence>
<feature type="transmembrane region" description="Helical" evidence="7">
    <location>
        <begin position="308"/>
        <end position="329"/>
    </location>
</feature>
<comment type="caution">
    <text evidence="9">The sequence shown here is derived from an EMBL/GenBank/DDBJ whole genome shotgun (WGS) entry which is preliminary data.</text>
</comment>
<dbReference type="InterPro" id="IPR005829">
    <property type="entry name" value="Sugar_transporter_CS"/>
</dbReference>
<feature type="transmembrane region" description="Helical" evidence="7">
    <location>
        <begin position="361"/>
        <end position="383"/>
    </location>
</feature>
<dbReference type="CDD" id="cd17316">
    <property type="entry name" value="MFS_SV2_like"/>
    <property type="match status" value="1"/>
</dbReference>
<evidence type="ECO:0000259" key="8">
    <source>
        <dbReference type="PROSITE" id="PS50850"/>
    </source>
</evidence>
<feature type="transmembrane region" description="Helical" evidence="7">
    <location>
        <begin position="191"/>
        <end position="209"/>
    </location>
</feature>
<feature type="transmembrane region" description="Helical" evidence="7">
    <location>
        <begin position="424"/>
        <end position="444"/>
    </location>
</feature>
<organism evidence="9 10">
    <name type="scientific">Gluconobacter sphaericus NBRC 12467</name>
    <dbReference type="NCBI Taxonomy" id="1307951"/>
    <lineage>
        <taxon>Bacteria</taxon>
        <taxon>Pseudomonadati</taxon>
        <taxon>Pseudomonadota</taxon>
        <taxon>Alphaproteobacteria</taxon>
        <taxon>Acetobacterales</taxon>
        <taxon>Acetobacteraceae</taxon>
        <taxon>Gluconobacter</taxon>
    </lineage>
</organism>
<feature type="transmembrane region" description="Helical" evidence="7">
    <location>
        <begin position="38"/>
        <end position="62"/>
    </location>
</feature>
<gene>
    <name evidence="9" type="ORF">GCM10007872_25630</name>
</gene>
<dbReference type="InterPro" id="IPR036259">
    <property type="entry name" value="MFS_trans_sf"/>
</dbReference>
<dbReference type="PROSITE" id="PS50850">
    <property type="entry name" value="MFS"/>
    <property type="match status" value="1"/>
</dbReference>
<proteinExistence type="inferred from homology"/>
<dbReference type="GO" id="GO:0022857">
    <property type="term" value="F:transmembrane transporter activity"/>
    <property type="evidence" value="ECO:0007669"/>
    <property type="project" value="InterPro"/>
</dbReference>
<dbReference type="InterPro" id="IPR020846">
    <property type="entry name" value="MFS_dom"/>
</dbReference>
<keyword evidence="3" id="KW-0813">Transport</keyword>
<dbReference type="SUPFAM" id="SSF103473">
    <property type="entry name" value="MFS general substrate transporter"/>
    <property type="match status" value="1"/>
</dbReference>
<feature type="transmembrane region" description="Helical" evidence="7">
    <location>
        <begin position="276"/>
        <end position="296"/>
    </location>
</feature>
<protein>
    <submittedName>
        <fullName evidence="9">MFS transporter</fullName>
    </submittedName>
</protein>
<feature type="transmembrane region" description="Helical" evidence="7">
    <location>
        <begin position="104"/>
        <end position="121"/>
    </location>
</feature>
<dbReference type="PROSITE" id="PS00217">
    <property type="entry name" value="SUGAR_TRANSPORT_2"/>
    <property type="match status" value="1"/>
</dbReference>
<feature type="transmembrane region" description="Helical" evidence="7">
    <location>
        <begin position="162"/>
        <end position="185"/>
    </location>
</feature>
<evidence type="ECO:0000256" key="7">
    <source>
        <dbReference type="SAM" id="Phobius"/>
    </source>
</evidence>
<dbReference type="PANTHER" id="PTHR23511:SF34">
    <property type="entry name" value="SYNAPTIC VESICLE GLYCOPROTEIN 2"/>
    <property type="match status" value="1"/>
</dbReference>
<feature type="transmembrane region" description="Helical" evidence="7">
    <location>
        <begin position="127"/>
        <end position="150"/>
    </location>
</feature>
<evidence type="ECO:0000256" key="5">
    <source>
        <dbReference type="ARBA" id="ARBA00022989"/>
    </source>
</evidence>
<dbReference type="EMBL" id="BSNZ01000019">
    <property type="protein sequence ID" value="GLQ85653.1"/>
    <property type="molecule type" value="Genomic_DNA"/>
</dbReference>
<evidence type="ECO:0000256" key="1">
    <source>
        <dbReference type="ARBA" id="ARBA00004141"/>
    </source>
</evidence>
<comment type="subcellular location">
    <subcellularLocation>
        <location evidence="1">Membrane</location>
        <topology evidence="1">Multi-pass membrane protein</topology>
    </subcellularLocation>
</comment>
<feature type="transmembrane region" description="Helical" evidence="7">
    <location>
        <begin position="336"/>
        <end position="355"/>
    </location>
</feature>
<keyword evidence="10" id="KW-1185">Reference proteome</keyword>
<dbReference type="GO" id="GO:0016020">
    <property type="term" value="C:membrane"/>
    <property type="evidence" value="ECO:0007669"/>
    <property type="project" value="UniProtKB-SubCell"/>
</dbReference>
<evidence type="ECO:0000313" key="9">
    <source>
        <dbReference type="EMBL" id="GLQ85653.1"/>
    </source>
</evidence>
<dbReference type="AlphaFoldDB" id="A0AA37SK16"/>
<keyword evidence="5 7" id="KW-1133">Transmembrane helix</keyword>
<dbReference type="Pfam" id="PF00083">
    <property type="entry name" value="Sugar_tr"/>
    <property type="match status" value="1"/>
</dbReference>
<accession>A0AA37SK16</accession>
<dbReference type="PANTHER" id="PTHR23511">
    <property type="entry name" value="SYNAPTIC VESICLE GLYCOPROTEIN 2"/>
    <property type="match status" value="1"/>
</dbReference>
<feature type="domain" description="Major facilitator superfamily (MFS) profile" evidence="8">
    <location>
        <begin position="38"/>
        <end position="449"/>
    </location>
</feature>